<dbReference type="PANTHER" id="PTHR10229">
    <property type="entry name" value="GTP-BINDING PROTEIN HFLX"/>
    <property type="match status" value="1"/>
</dbReference>
<evidence type="ECO:0000256" key="1">
    <source>
        <dbReference type="ARBA" id="ARBA00022490"/>
    </source>
</evidence>
<organism evidence="10 11">
    <name type="scientific">Actinobacteria bacterium BACL2 MAG-121220-bin52</name>
    <dbReference type="NCBI Taxonomy" id="1655573"/>
    <lineage>
        <taxon>Bacteria</taxon>
        <taxon>Bacillati</taxon>
        <taxon>Actinomycetota</taxon>
        <taxon>Actinomycetes</taxon>
        <taxon>Actinomycetes incertae sedis</taxon>
        <taxon>ac1 cluster</taxon>
    </lineage>
</organism>
<evidence type="ECO:0000256" key="8">
    <source>
        <dbReference type="PIRSR" id="PIRSR006809-2"/>
    </source>
</evidence>
<dbReference type="SUPFAM" id="SSF52540">
    <property type="entry name" value="P-loop containing nucleoside triphosphate hydrolases"/>
    <property type="match status" value="1"/>
</dbReference>
<evidence type="ECO:0000256" key="4">
    <source>
        <dbReference type="ARBA" id="ARBA00022842"/>
    </source>
</evidence>
<comment type="similarity">
    <text evidence="6">Belongs to the TRAFAC class OBG-HflX-like GTPase superfamily. HflX GTPase family.</text>
</comment>
<dbReference type="EMBL" id="LIAX01000140">
    <property type="protein sequence ID" value="KRO32494.1"/>
    <property type="molecule type" value="Genomic_DNA"/>
</dbReference>
<evidence type="ECO:0000256" key="3">
    <source>
        <dbReference type="ARBA" id="ARBA00022741"/>
    </source>
</evidence>
<feature type="binding site" evidence="7">
    <location>
        <begin position="293"/>
        <end position="297"/>
    </location>
    <ligand>
        <name>GTP</name>
        <dbReference type="ChEBI" id="CHEBI:37565"/>
    </ligand>
</feature>
<comment type="subunit">
    <text evidence="6">Monomer. Associates with the 50S ribosomal subunit.</text>
</comment>
<dbReference type="GO" id="GO:0005737">
    <property type="term" value="C:cytoplasm"/>
    <property type="evidence" value="ECO:0007669"/>
    <property type="project" value="UniProtKB-SubCell"/>
</dbReference>
<feature type="binding site" evidence="7">
    <location>
        <begin position="268"/>
        <end position="275"/>
    </location>
    <ligand>
        <name>GTP</name>
        <dbReference type="ChEBI" id="CHEBI:37565"/>
    </ligand>
</feature>
<comment type="function">
    <text evidence="6">GTPase that associates with the 50S ribosomal subunit and may have a role during protein synthesis or ribosome biogenesis.</text>
</comment>
<dbReference type="InterPro" id="IPR042108">
    <property type="entry name" value="GTPase_HflX_N_sf"/>
</dbReference>
<keyword evidence="4 8" id="KW-0460">Magnesium</keyword>
<dbReference type="CDD" id="cd01878">
    <property type="entry name" value="HflX"/>
    <property type="match status" value="1"/>
</dbReference>
<dbReference type="GO" id="GO:0005524">
    <property type="term" value="F:ATP binding"/>
    <property type="evidence" value="ECO:0007669"/>
    <property type="project" value="UniProtKB-KW"/>
</dbReference>
<evidence type="ECO:0000259" key="9">
    <source>
        <dbReference type="PROSITE" id="PS51705"/>
    </source>
</evidence>
<dbReference type="InterPro" id="IPR006073">
    <property type="entry name" value="GTP-bd"/>
</dbReference>
<dbReference type="InterPro" id="IPR030394">
    <property type="entry name" value="G_HFLX_dom"/>
</dbReference>
<dbReference type="FunFam" id="3.40.50.11060:FF:000001">
    <property type="entry name" value="GTPase HflX"/>
    <property type="match status" value="1"/>
</dbReference>
<dbReference type="Pfam" id="PF13167">
    <property type="entry name" value="GTP-bdg_N"/>
    <property type="match status" value="1"/>
</dbReference>
<dbReference type="Gene3D" id="3.40.50.300">
    <property type="entry name" value="P-loop containing nucleotide triphosphate hydrolases"/>
    <property type="match status" value="1"/>
</dbReference>
<proteinExistence type="inferred from homology"/>
<keyword evidence="5 6" id="KW-0342">GTP-binding</keyword>
<dbReference type="InterPro" id="IPR032305">
    <property type="entry name" value="GTP-bd_M"/>
</dbReference>
<evidence type="ECO:0000313" key="11">
    <source>
        <dbReference type="Proteomes" id="UP000054017"/>
    </source>
</evidence>
<dbReference type="Gene3D" id="3.40.50.11060">
    <property type="entry name" value="GTPase HflX, N-terminal domain"/>
    <property type="match status" value="1"/>
</dbReference>
<dbReference type="GO" id="GO:0005525">
    <property type="term" value="F:GTP binding"/>
    <property type="evidence" value="ECO:0007669"/>
    <property type="project" value="UniProtKB-UniRule"/>
</dbReference>
<name>A0A0R2P372_9ACTN</name>
<feature type="binding site" evidence="7">
    <location>
        <begin position="381"/>
        <end position="384"/>
    </location>
    <ligand>
        <name>GTP</name>
        <dbReference type="ChEBI" id="CHEBI:37565"/>
    </ligand>
</feature>
<dbReference type="PIRSF" id="PIRSF006809">
    <property type="entry name" value="GTP-binding_hflX_prd"/>
    <property type="match status" value="1"/>
</dbReference>
<gene>
    <name evidence="6" type="primary">hflX</name>
    <name evidence="10" type="ORF">ABR65_02585</name>
</gene>
<dbReference type="PROSITE" id="PS51705">
    <property type="entry name" value="G_HFLX"/>
    <property type="match status" value="1"/>
</dbReference>
<keyword evidence="3 6" id="KW-0547">Nucleotide-binding</keyword>
<feature type="domain" description="Hflx-type G" evidence="9">
    <location>
        <begin position="262"/>
        <end position="427"/>
    </location>
</feature>
<dbReference type="InterPro" id="IPR016496">
    <property type="entry name" value="GTPase_HflX"/>
</dbReference>
<dbReference type="Pfam" id="PF01926">
    <property type="entry name" value="MMR_HSR1"/>
    <property type="match status" value="1"/>
</dbReference>
<reference evidence="10 11" key="1">
    <citation type="submission" date="2015-10" db="EMBL/GenBank/DDBJ databases">
        <title>Metagenome-Assembled Genomes uncover a global brackish microbiome.</title>
        <authorList>
            <person name="Hugerth L.W."/>
            <person name="Larsson J."/>
            <person name="Alneberg J."/>
            <person name="Lindh M.V."/>
            <person name="Legrand C."/>
            <person name="Pinhassi J."/>
            <person name="Andersson A.F."/>
        </authorList>
    </citation>
    <scope>NUCLEOTIDE SEQUENCE [LARGE SCALE GENOMIC DNA]</scope>
    <source>
        <strain evidence="10">BACL2 MAG-121220-bin52</strain>
    </source>
</reference>
<feature type="binding site" evidence="8">
    <location>
        <position position="295"/>
    </location>
    <ligand>
        <name>Mg(2+)</name>
        <dbReference type="ChEBI" id="CHEBI:18420"/>
    </ligand>
</feature>
<dbReference type="NCBIfam" id="TIGR03156">
    <property type="entry name" value="GTP_HflX"/>
    <property type="match status" value="1"/>
</dbReference>
<evidence type="ECO:0000313" key="10">
    <source>
        <dbReference type="EMBL" id="KRO32494.1"/>
    </source>
</evidence>
<dbReference type="PANTHER" id="PTHR10229:SF0">
    <property type="entry name" value="GTP-BINDING PROTEIN 6-RELATED"/>
    <property type="match status" value="1"/>
</dbReference>
<protein>
    <recommendedName>
        <fullName evidence="6">GTPase HflX</fullName>
    </recommendedName>
    <alternativeName>
        <fullName evidence="6">GTP-binding protein HflX</fullName>
    </alternativeName>
</protein>
<dbReference type="AlphaFoldDB" id="A0A0R2P372"/>
<dbReference type="Pfam" id="PF16360">
    <property type="entry name" value="GTP-bdg_M"/>
    <property type="match status" value="1"/>
</dbReference>
<comment type="cofactor">
    <cofactor evidence="8">
        <name>Mg(2+)</name>
        <dbReference type="ChEBI" id="CHEBI:18420"/>
    </cofactor>
</comment>
<dbReference type="InterPro" id="IPR027417">
    <property type="entry name" value="P-loop_NTPase"/>
</dbReference>
<dbReference type="PRINTS" id="PR00326">
    <property type="entry name" value="GTP1OBG"/>
</dbReference>
<feature type="binding site" evidence="8">
    <location>
        <position position="275"/>
    </location>
    <ligand>
        <name>Mg(2+)</name>
        <dbReference type="ChEBI" id="CHEBI:18420"/>
    </ligand>
</feature>
<comment type="caution">
    <text evidence="10">The sequence shown here is derived from an EMBL/GenBank/DDBJ whole genome shotgun (WGS) entry which is preliminary data.</text>
</comment>
<dbReference type="Proteomes" id="UP000054017">
    <property type="component" value="Unassembled WGS sequence"/>
</dbReference>
<keyword evidence="2 8" id="KW-0479">Metal-binding</keyword>
<dbReference type="GO" id="GO:0046872">
    <property type="term" value="F:metal ion binding"/>
    <property type="evidence" value="ECO:0007669"/>
    <property type="project" value="UniProtKB-KW"/>
</dbReference>
<dbReference type="Gene3D" id="6.10.250.2860">
    <property type="match status" value="1"/>
</dbReference>
<sequence length="481" mass="52567">MAKKKELPEIEELISESQQVAAEFDSEIFIPDSFQSTQQDLSDRQALRRVIGLSTELSDISEAEYRQLRLERVILVGVWTEGSVKDAENSMEELAALAETAGSTVLDALIQRRDKPDPATFIGSGKVSELKAIVKSTGADTVVCDGELSPSQLRNLEDKVKVKVVDRTALILDIFAQHAKSKEGKAQVELAQMSYMLPRLRGWGDSLSRQAGGIGGRGPGETKIEVDRRRIRDKMSKLRREIGDMKVARDTKRQERKRNSIPSVAIAGYTNAGKSSLLNRLTNAGVLVQNALFATLDPTVRRSETSDGRTYTLSDTVGFVKHLPHDLIDAFKSTLEEVSGADVIVHVVDGSHADPLGQIKAVRGVIADVGGAKIPEIIALNKADIADPQVIAQVLIQEPDAYLISVHSGVGIEKLIRAIESSLPRPRIEIRTVLPYDRGDLVSQIHEHGEILSQEYLPEGTSLHALVDGSLAHALEKYSVN</sequence>
<keyword evidence="10" id="KW-0067">ATP-binding</keyword>
<dbReference type="InterPro" id="IPR025121">
    <property type="entry name" value="GTPase_HflX_N"/>
</dbReference>
<comment type="subcellular location">
    <subcellularLocation>
        <location evidence="6">Cytoplasm</location>
    </subcellularLocation>
    <text evidence="6">May associate with membranes.</text>
</comment>
<feature type="binding site" evidence="7">
    <location>
        <begin position="315"/>
        <end position="318"/>
    </location>
    <ligand>
        <name>GTP</name>
        <dbReference type="ChEBI" id="CHEBI:37565"/>
    </ligand>
</feature>
<dbReference type="GO" id="GO:0003924">
    <property type="term" value="F:GTPase activity"/>
    <property type="evidence" value="ECO:0007669"/>
    <property type="project" value="UniProtKB-UniRule"/>
</dbReference>
<dbReference type="HAMAP" id="MF_00900">
    <property type="entry name" value="GTPase_HflX"/>
    <property type="match status" value="1"/>
</dbReference>
<evidence type="ECO:0000256" key="7">
    <source>
        <dbReference type="PIRSR" id="PIRSR006809-1"/>
    </source>
</evidence>
<evidence type="ECO:0000256" key="6">
    <source>
        <dbReference type="HAMAP-Rule" id="MF_00900"/>
    </source>
</evidence>
<feature type="binding site" evidence="7">
    <location>
        <begin position="405"/>
        <end position="407"/>
    </location>
    <ligand>
        <name>GTP</name>
        <dbReference type="ChEBI" id="CHEBI:37565"/>
    </ligand>
</feature>
<keyword evidence="1 6" id="KW-0963">Cytoplasm</keyword>
<accession>A0A0R2P372</accession>
<dbReference type="GO" id="GO:0043022">
    <property type="term" value="F:ribosome binding"/>
    <property type="evidence" value="ECO:0007669"/>
    <property type="project" value="TreeGrafter"/>
</dbReference>
<evidence type="ECO:0000256" key="2">
    <source>
        <dbReference type="ARBA" id="ARBA00022723"/>
    </source>
</evidence>
<evidence type="ECO:0000256" key="5">
    <source>
        <dbReference type="ARBA" id="ARBA00023134"/>
    </source>
</evidence>